<dbReference type="InterPro" id="IPR048150">
    <property type="entry name" value="Spore_exo_CotA-like"/>
</dbReference>
<dbReference type="Proteomes" id="UP001198983">
    <property type="component" value="Chromosome"/>
</dbReference>
<name>A0AAX2ZKB2_9FIRM</name>
<evidence type="ECO:0000313" key="3">
    <source>
        <dbReference type="Proteomes" id="UP001198983"/>
    </source>
</evidence>
<dbReference type="AlphaFoldDB" id="A0AAX2ZKB2"/>
<evidence type="ECO:0000313" key="2">
    <source>
        <dbReference type="EMBL" id="UEL48822.1"/>
    </source>
</evidence>
<evidence type="ECO:0000256" key="1">
    <source>
        <dbReference type="SAM" id="MobiDB-lite"/>
    </source>
</evidence>
<dbReference type="RefSeq" id="WP_148558389.1">
    <property type="nucleotide sequence ID" value="NZ_CP081135.1"/>
</dbReference>
<protein>
    <submittedName>
        <fullName evidence="2">Uncharacterized protein</fullName>
    </submittedName>
</protein>
<dbReference type="KEGG" id="tem:JW646_05060"/>
<accession>A0AAX2ZKB2</accession>
<gene>
    <name evidence="2" type="ORF">JW646_05060</name>
</gene>
<reference evidence="2 3" key="1">
    <citation type="journal article" date="2023" name="Int. J. Syst. Evol. Microbiol.">
        <title>Terrisporobacter hibernicus sp. nov., isolated from bovine faeces in Northern Ireland.</title>
        <authorList>
            <person name="Mitchell M."/>
            <person name="Nguyen S.V."/>
            <person name="Connor M."/>
            <person name="Fairley D.J."/>
            <person name="Donoghue O."/>
            <person name="Marshall H."/>
            <person name="Koolman L."/>
            <person name="McMullan G."/>
            <person name="Schaffer K.E."/>
            <person name="McGrath J.W."/>
            <person name="Fanning S."/>
        </authorList>
    </citation>
    <scope>NUCLEOTIDE SEQUENCE [LARGE SCALE GENOMIC DNA]</scope>
    <source>
        <strain evidence="2 3">MCA3</strain>
    </source>
</reference>
<sequence length="249" mass="28788">MSNNSWMVSRPCERHEPHPCPKEDDCCCKKDECHCKKDECCCNKDMKRALKLLFDPSIKYDVDFDEFAFIGKNFLVGTSIDNNDDAKDNITEPDAKLCSLDPCHSDFINIEDNDVRYPIPAYDPEDKDFNINVRRASLCNLDAIVFEYDENPFEFEKKLKKLLDDKYPCCCPKNEECCCGEGIFRDIFTPYASHDIKLNFTAGWLACREARVLGRVGNILVLAHKEMSEKRIYFVCLESIGFYKVDIDC</sequence>
<dbReference type="EMBL" id="CP081135">
    <property type="protein sequence ID" value="UEL48822.1"/>
    <property type="molecule type" value="Genomic_DNA"/>
</dbReference>
<proteinExistence type="predicted"/>
<feature type="region of interest" description="Disordered" evidence="1">
    <location>
        <begin position="1"/>
        <end position="22"/>
    </location>
</feature>
<dbReference type="NCBIfam" id="NF041648">
    <property type="entry name" value="spore_exo_CotA"/>
    <property type="match status" value="1"/>
</dbReference>
<organism evidence="2 3">
    <name type="scientific">Terrisporobacter hibernicus</name>
    <dbReference type="NCBI Taxonomy" id="2813371"/>
    <lineage>
        <taxon>Bacteria</taxon>
        <taxon>Bacillati</taxon>
        <taxon>Bacillota</taxon>
        <taxon>Clostridia</taxon>
        <taxon>Peptostreptococcales</taxon>
        <taxon>Peptostreptococcaceae</taxon>
        <taxon>Terrisporobacter</taxon>
    </lineage>
</organism>
<feature type="compositionally biased region" description="Basic and acidic residues" evidence="1">
    <location>
        <begin position="11"/>
        <end position="22"/>
    </location>
</feature>
<keyword evidence="3" id="KW-1185">Reference proteome</keyword>